<evidence type="ECO:0000313" key="8">
    <source>
        <dbReference type="EMBL" id="CAB4541864.1"/>
    </source>
</evidence>
<dbReference type="PANTHER" id="PTHR10134">
    <property type="entry name" value="CYTOCHROME B-C1 COMPLEX SUBUNIT RIESKE, MITOCHONDRIAL"/>
    <property type="match status" value="1"/>
</dbReference>
<dbReference type="GO" id="GO:0046872">
    <property type="term" value="F:metal ion binding"/>
    <property type="evidence" value="ECO:0007669"/>
    <property type="project" value="UniProtKB-KW"/>
</dbReference>
<evidence type="ECO:0000256" key="2">
    <source>
        <dbReference type="ARBA" id="ARBA00022723"/>
    </source>
</evidence>
<name>A0A6J6BT26_9ZZZZ</name>
<dbReference type="SUPFAM" id="SSF50022">
    <property type="entry name" value="ISP domain"/>
    <property type="match status" value="1"/>
</dbReference>
<keyword evidence="2" id="KW-0479">Metal-binding</keyword>
<comment type="cofactor">
    <cofactor evidence="6">
        <name>[2Fe-2S] cluster</name>
        <dbReference type="ChEBI" id="CHEBI:190135"/>
    </cofactor>
</comment>
<evidence type="ECO:0000256" key="5">
    <source>
        <dbReference type="ARBA" id="ARBA00023157"/>
    </source>
</evidence>
<keyword evidence="5" id="KW-1015">Disulfide bond</keyword>
<dbReference type="PROSITE" id="PS51318">
    <property type="entry name" value="TAT"/>
    <property type="match status" value="1"/>
</dbReference>
<sequence>MTLNRRTVLAGSLAATSTIALAACAADTPVTETSPPAASVDQAPSELSGEILIGTTDEIPVGTGKKIMLDEELTILVTHPKQDQYRAFNASCTHQGCIVSGVQDGQIACTCHGARFNTDSGEPERGPAETALRKITIEVRGNELYALL</sequence>
<dbReference type="PRINTS" id="PR00162">
    <property type="entry name" value="RIESKE"/>
</dbReference>
<dbReference type="PROSITE" id="PS51296">
    <property type="entry name" value="RIESKE"/>
    <property type="match status" value="1"/>
</dbReference>
<evidence type="ECO:0000256" key="4">
    <source>
        <dbReference type="ARBA" id="ARBA00023014"/>
    </source>
</evidence>
<dbReference type="AlphaFoldDB" id="A0A6J6BT26"/>
<evidence type="ECO:0000256" key="3">
    <source>
        <dbReference type="ARBA" id="ARBA00023004"/>
    </source>
</evidence>
<dbReference type="InterPro" id="IPR017941">
    <property type="entry name" value="Rieske_2Fe-2S"/>
</dbReference>
<dbReference type="InterPro" id="IPR006311">
    <property type="entry name" value="TAT_signal"/>
</dbReference>
<keyword evidence="4" id="KW-0411">Iron-sulfur</keyword>
<dbReference type="InterPro" id="IPR036922">
    <property type="entry name" value="Rieske_2Fe-2S_sf"/>
</dbReference>
<accession>A0A6J6BT26</accession>
<dbReference type="GO" id="GO:0016020">
    <property type="term" value="C:membrane"/>
    <property type="evidence" value="ECO:0007669"/>
    <property type="project" value="InterPro"/>
</dbReference>
<dbReference type="Gene3D" id="2.102.10.10">
    <property type="entry name" value="Rieske [2Fe-2S] iron-sulphur domain"/>
    <property type="match status" value="1"/>
</dbReference>
<organism evidence="8">
    <name type="scientific">freshwater metagenome</name>
    <dbReference type="NCBI Taxonomy" id="449393"/>
    <lineage>
        <taxon>unclassified sequences</taxon>
        <taxon>metagenomes</taxon>
        <taxon>ecological metagenomes</taxon>
    </lineage>
</organism>
<dbReference type="PROSITE" id="PS51257">
    <property type="entry name" value="PROKAR_LIPOPROTEIN"/>
    <property type="match status" value="1"/>
</dbReference>
<dbReference type="EMBL" id="CAEZST010000003">
    <property type="protein sequence ID" value="CAB4541864.1"/>
    <property type="molecule type" value="Genomic_DNA"/>
</dbReference>
<feature type="domain" description="Rieske" evidence="7">
    <location>
        <begin position="51"/>
        <end position="146"/>
    </location>
</feature>
<dbReference type="Pfam" id="PF00355">
    <property type="entry name" value="Rieske"/>
    <property type="match status" value="1"/>
</dbReference>
<protein>
    <submittedName>
        <fullName evidence="8">Unannotated protein</fullName>
    </submittedName>
</protein>
<proteinExistence type="predicted"/>
<dbReference type="InterPro" id="IPR014349">
    <property type="entry name" value="Rieske_Fe-S_prot"/>
</dbReference>
<gene>
    <name evidence="8" type="ORF">UFOPK1503_00307</name>
</gene>
<evidence type="ECO:0000259" key="7">
    <source>
        <dbReference type="PROSITE" id="PS51296"/>
    </source>
</evidence>
<evidence type="ECO:0000256" key="6">
    <source>
        <dbReference type="ARBA" id="ARBA00034078"/>
    </source>
</evidence>
<dbReference type="CDD" id="cd03467">
    <property type="entry name" value="Rieske"/>
    <property type="match status" value="1"/>
</dbReference>
<evidence type="ECO:0000256" key="1">
    <source>
        <dbReference type="ARBA" id="ARBA00022714"/>
    </source>
</evidence>
<dbReference type="GO" id="GO:0051537">
    <property type="term" value="F:2 iron, 2 sulfur cluster binding"/>
    <property type="evidence" value="ECO:0007669"/>
    <property type="project" value="UniProtKB-KW"/>
</dbReference>
<dbReference type="InterPro" id="IPR005805">
    <property type="entry name" value="Rieske_Fe-S_prot_C"/>
</dbReference>
<keyword evidence="3" id="KW-0408">Iron</keyword>
<reference evidence="8" key="1">
    <citation type="submission" date="2020-05" db="EMBL/GenBank/DDBJ databases">
        <authorList>
            <person name="Chiriac C."/>
            <person name="Salcher M."/>
            <person name="Ghai R."/>
            <person name="Kavagutti S V."/>
        </authorList>
    </citation>
    <scope>NUCLEOTIDE SEQUENCE</scope>
</reference>
<keyword evidence="1" id="KW-0001">2Fe-2S</keyword>